<accession>A0AAP0KBK5</accession>
<organism evidence="2 3">
    <name type="scientific">Stephania cephalantha</name>
    <dbReference type="NCBI Taxonomy" id="152367"/>
    <lineage>
        <taxon>Eukaryota</taxon>
        <taxon>Viridiplantae</taxon>
        <taxon>Streptophyta</taxon>
        <taxon>Embryophyta</taxon>
        <taxon>Tracheophyta</taxon>
        <taxon>Spermatophyta</taxon>
        <taxon>Magnoliopsida</taxon>
        <taxon>Ranunculales</taxon>
        <taxon>Menispermaceae</taxon>
        <taxon>Menispermoideae</taxon>
        <taxon>Cissampelideae</taxon>
        <taxon>Stephania</taxon>
    </lineage>
</organism>
<dbReference type="Proteomes" id="UP001419268">
    <property type="component" value="Unassembled WGS sequence"/>
</dbReference>
<feature type="region of interest" description="Disordered" evidence="1">
    <location>
        <begin position="21"/>
        <end position="119"/>
    </location>
</feature>
<feature type="compositionally biased region" description="Polar residues" evidence="1">
    <location>
        <begin position="95"/>
        <end position="106"/>
    </location>
</feature>
<comment type="caution">
    <text evidence="2">The sequence shown here is derived from an EMBL/GenBank/DDBJ whole genome shotgun (WGS) entry which is preliminary data.</text>
</comment>
<evidence type="ECO:0000313" key="2">
    <source>
        <dbReference type="EMBL" id="KAK9148534.1"/>
    </source>
</evidence>
<dbReference type="AlphaFoldDB" id="A0AAP0KBK5"/>
<protein>
    <submittedName>
        <fullName evidence="2">Uncharacterized protein</fullName>
    </submittedName>
</protein>
<feature type="compositionally biased region" description="Acidic residues" evidence="1">
    <location>
        <begin position="51"/>
        <end position="66"/>
    </location>
</feature>
<reference evidence="2 3" key="1">
    <citation type="submission" date="2024-01" db="EMBL/GenBank/DDBJ databases">
        <title>Genome assemblies of Stephania.</title>
        <authorList>
            <person name="Yang L."/>
        </authorList>
    </citation>
    <scope>NUCLEOTIDE SEQUENCE [LARGE SCALE GENOMIC DNA]</scope>
    <source>
        <strain evidence="2">JXDWG</strain>
        <tissue evidence="2">Leaf</tissue>
    </source>
</reference>
<evidence type="ECO:0000256" key="1">
    <source>
        <dbReference type="SAM" id="MobiDB-lite"/>
    </source>
</evidence>
<gene>
    <name evidence="2" type="ORF">Scep_007291</name>
</gene>
<name>A0AAP0KBK5_9MAGN</name>
<dbReference type="EMBL" id="JBBNAG010000003">
    <property type="protein sequence ID" value="KAK9148534.1"/>
    <property type="molecule type" value="Genomic_DNA"/>
</dbReference>
<evidence type="ECO:0000313" key="3">
    <source>
        <dbReference type="Proteomes" id="UP001419268"/>
    </source>
</evidence>
<sequence length="119" mass="13021">MGVYVNEFMENEVSRGLTGLSVHSINDDDNDIHISNGGSDYENDSTGSSSDESDDNKDNDDNDDGDNGGNADDGSGGGDGGMHNNNQYLEKYQDQRQMSPFNQVTHENQDHRSCRTTPK</sequence>
<proteinExistence type="predicted"/>
<keyword evidence="3" id="KW-1185">Reference proteome</keyword>